<feature type="compositionally biased region" description="Polar residues" evidence="1">
    <location>
        <begin position="205"/>
        <end position="215"/>
    </location>
</feature>
<feature type="compositionally biased region" description="Polar residues" evidence="1">
    <location>
        <begin position="583"/>
        <end position="611"/>
    </location>
</feature>
<dbReference type="AlphaFoldDB" id="A0A4C1X038"/>
<sequence length="735" mass="83077">MLDQQKKTVDRIFALICIKGLGAVGFVDTHALRTLSPAARCVWDKERGRNVKAERYRGRRRLATPSPTPSPPPAPRASGWFKSLDRLSRKKSNNKVDKESGITTEDESVTQKSLSKTKQPLSPAKNLRFFGDTDPESDTHTQNYTKTKNQAHKHSTLRKTISNSSTGIDEINRSELSGKSHSLSNIHRQSKREESPLRTHKRNLHNISEIQSNSETESHFDRKPPIGPYDRRSRSHSSSKNVKPKSRADVKAEEKATSSELRGSRQELARDMNFYHEPHSIDVVFGRRRRRTSLTQIVRQISATTFKVSVLPATIYAYRKCSPALGLTRKLKVTQCAERSSVGRPSPSICVESALSKRASSPEKNNYAKVQVNRTYNFRDLVITPLACELRFLTAVLVNAVPVSVTDSLTCSPERVLSFNLRQKLIGQFVQGQDRTHTHLQVQRQHARPRHPTALTSNRLSRFCRNRRRTPGGNSGGSSTEGESSRQSQRSVVYLHATTVGDIPDPGVLARNRSRDDVSSVNSSQLQVRTTTKSFSIFAPWTPRHHDNDVHYAQRPKKTRSRDKETLKRSSASRNLADDRPNLQKNKSYSQTTLTKRPQNNRLSASSTTLYRKSEKRSVENLAKPTTLARSKNVGKDTKKSQSTEVLHREGREKVSRSISMPKDKDKKSGWFKLSNKNKKTDINTRRCVEAVHVLGVQYIYSSNPDLIHSNENHIVTSGGFSEGREFMRIMTCWA</sequence>
<feature type="compositionally biased region" description="Basic residues" evidence="1">
    <location>
        <begin position="233"/>
        <end position="245"/>
    </location>
</feature>
<dbReference type="Proteomes" id="UP000299102">
    <property type="component" value="Unassembled WGS sequence"/>
</dbReference>
<reference evidence="3 4" key="1">
    <citation type="journal article" date="2019" name="Commun. Biol.">
        <title>The bagworm genome reveals a unique fibroin gene that provides high tensile strength.</title>
        <authorList>
            <person name="Kono N."/>
            <person name="Nakamura H."/>
            <person name="Ohtoshi R."/>
            <person name="Tomita M."/>
            <person name="Numata K."/>
            <person name="Arakawa K."/>
        </authorList>
    </citation>
    <scope>NUCLEOTIDE SEQUENCE [LARGE SCALE GENOMIC DNA]</scope>
</reference>
<organism evidence="3 4">
    <name type="scientific">Eumeta variegata</name>
    <name type="common">Bagworm moth</name>
    <name type="synonym">Eumeta japonica</name>
    <dbReference type="NCBI Taxonomy" id="151549"/>
    <lineage>
        <taxon>Eukaryota</taxon>
        <taxon>Metazoa</taxon>
        <taxon>Ecdysozoa</taxon>
        <taxon>Arthropoda</taxon>
        <taxon>Hexapoda</taxon>
        <taxon>Insecta</taxon>
        <taxon>Pterygota</taxon>
        <taxon>Neoptera</taxon>
        <taxon>Endopterygota</taxon>
        <taxon>Lepidoptera</taxon>
        <taxon>Glossata</taxon>
        <taxon>Ditrysia</taxon>
        <taxon>Tineoidea</taxon>
        <taxon>Psychidae</taxon>
        <taxon>Oiketicinae</taxon>
        <taxon>Eumeta</taxon>
    </lineage>
</organism>
<feature type="compositionally biased region" description="Basic and acidic residues" evidence="1">
    <location>
        <begin position="216"/>
        <end position="232"/>
    </location>
</feature>
<name>A0A4C1X038_EUMVA</name>
<comment type="caution">
    <text evidence="3">The sequence shown here is derived from an EMBL/GenBank/DDBJ whole genome shotgun (WGS) entry which is preliminary data.</text>
</comment>
<feature type="compositionally biased region" description="Polar residues" evidence="1">
    <location>
        <begin position="158"/>
        <end position="167"/>
    </location>
</feature>
<keyword evidence="2" id="KW-1133">Transmembrane helix</keyword>
<feature type="compositionally biased region" description="Polar residues" evidence="1">
    <location>
        <begin position="110"/>
        <end position="120"/>
    </location>
</feature>
<feature type="compositionally biased region" description="Polar residues" evidence="1">
    <location>
        <begin position="525"/>
        <end position="535"/>
    </location>
</feature>
<feature type="compositionally biased region" description="Basic and acidic residues" evidence="1">
    <location>
        <begin position="246"/>
        <end position="265"/>
    </location>
</feature>
<protein>
    <submittedName>
        <fullName evidence="3">Uncharacterized protein</fullName>
    </submittedName>
</protein>
<gene>
    <name evidence="3" type="ORF">EVAR_42706_1</name>
</gene>
<feature type="compositionally biased region" description="Low complexity" evidence="1">
    <location>
        <begin position="477"/>
        <end position="491"/>
    </location>
</feature>
<keyword evidence="4" id="KW-1185">Reference proteome</keyword>
<feature type="region of interest" description="Disordered" evidence="1">
    <location>
        <begin position="56"/>
        <end position="265"/>
    </location>
</feature>
<proteinExistence type="predicted"/>
<keyword evidence="2" id="KW-0812">Transmembrane</keyword>
<evidence type="ECO:0000313" key="3">
    <source>
        <dbReference type="EMBL" id="GBP56513.1"/>
    </source>
</evidence>
<accession>A0A4C1X038</accession>
<dbReference type="OrthoDB" id="6512771at2759"/>
<evidence type="ECO:0000256" key="2">
    <source>
        <dbReference type="SAM" id="Phobius"/>
    </source>
</evidence>
<feature type="compositionally biased region" description="Pro residues" evidence="1">
    <location>
        <begin position="66"/>
        <end position="75"/>
    </location>
</feature>
<feature type="transmembrane region" description="Helical" evidence="2">
    <location>
        <begin position="12"/>
        <end position="32"/>
    </location>
</feature>
<keyword evidence="2" id="KW-0472">Membrane</keyword>
<dbReference type="EMBL" id="BGZK01000694">
    <property type="protein sequence ID" value="GBP56513.1"/>
    <property type="molecule type" value="Genomic_DNA"/>
</dbReference>
<feature type="region of interest" description="Disordered" evidence="1">
    <location>
        <begin position="436"/>
        <end position="673"/>
    </location>
</feature>
<evidence type="ECO:0000313" key="4">
    <source>
        <dbReference type="Proteomes" id="UP000299102"/>
    </source>
</evidence>
<evidence type="ECO:0000256" key="1">
    <source>
        <dbReference type="SAM" id="MobiDB-lite"/>
    </source>
</evidence>
<feature type="compositionally biased region" description="Basic and acidic residues" evidence="1">
    <location>
        <begin position="634"/>
        <end position="669"/>
    </location>
</feature>